<feature type="transmembrane region" description="Helical" evidence="10">
    <location>
        <begin position="267"/>
        <end position="288"/>
    </location>
</feature>
<dbReference type="PANTHER" id="PTHR12428:SF65">
    <property type="entry name" value="CYTOCHROME C OXIDASE ASSEMBLY PROTEIN COX18, MITOCHONDRIAL"/>
    <property type="match status" value="1"/>
</dbReference>
<evidence type="ECO:0000256" key="6">
    <source>
        <dbReference type="ARBA" id="ARBA00022989"/>
    </source>
</evidence>
<evidence type="ECO:0000313" key="12">
    <source>
        <dbReference type="EMBL" id="MDO8054340.1"/>
    </source>
</evidence>
<keyword evidence="5" id="KW-0653">Protein transport</keyword>
<comment type="similarity">
    <text evidence="9">Belongs to the OXA1/ALB3/YidC family.</text>
</comment>
<evidence type="ECO:0000256" key="3">
    <source>
        <dbReference type="ARBA" id="ARBA00022475"/>
    </source>
</evidence>
<sequence>MNDDKFIFLKRILMMFLFCFFITMILRFLFLDDENVNTQSNISDLKIIMKNNRDISDNQVFDKLQKIENFDLYEYQKYLDIVVCEIQDNSYFKWYSLDNQKCNDYIKKQLRDKINKICSGLEYYFSFNDTNITLETKIIILKKFFTVVIGVNRSYFLNRFIQEKCFQSLFIKNISAKTNTINSVSSNDLLNFKIYKNFDDNIEISNRDYNDIIRQKYSNLDSQPKKLNYFILRNNNSDNQNLGLKIFVNDQEDLPIQWPSKLEWSKFLGLGYIWNFLIIFIASLLNFFSSMGSHGIDGFVLGNLGIGIVLTTILIRTLSWPIYTKTNTFAFNMNLAQPEITKIQSKYASSKDPKEMQRMYFEIMRVYKKYNVNMFSSFLMSFFQMFLFLAMFRVLRRFRIPGGIFKIYTQKPFLGVMNLQLENNNDNLFFSIFLTLITGLSMFILNQLMLKNSENIKNKNVLLTSDESQPIKPENIMKFFNYAMVLFMMFLSFRDPMLSLYWIIGNSYTILQTLINKKIILKKMQKLKKY</sequence>
<dbReference type="Pfam" id="PF02096">
    <property type="entry name" value="60KD_IMP"/>
    <property type="match status" value="1"/>
</dbReference>
<evidence type="ECO:0000259" key="11">
    <source>
        <dbReference type="Pfam" id="PF02096"/>
    </source>
</evidence>
<dbReference type="CDD" id="cd20070">
    <property type="entry name" value="5TM_YidC_Alb3"/>
    <property type="match status" value="1"/>
</dbReference>
<keyword evidence="3" id="KW-1003">Cell membrane</keyword>
<dbReference type="GO" id="GO:0032977">
    <property type="term" value="F:membrane insertase activity"/>
    <property type="evidence" value="ECO:0007669"/>
    <property type="project" value="InterPro"/>
</dbReference>
<keyword evidence="2" id="KW-0813">Transport</keyword>
<gene>
    <name evidence="12" type="ORF">OC696_00425</name>
</gene>
<feature type="transmembrane region" description="Helical" evidence="10">
    <location>
        <begin position="372"/>
        <end position="392"/>
    </location>
</feature>
<feature type="transmembrane region" description="Helical" evidence="10">
    <location>
        <begin position="300"/>
        <end position="323"/>
    </location>
</feature>
<dbReference type="InterPro" id="IPR028055">
    <property type="entry name" value="YidC/Oxa/ALB_C"/>
</dbReference>
<dbReference type="InterPro" id="IPR047196">
    <property type="entry name" value="YidC_ALB_C"/>
</dbReference>
<keyword evidence="13" id="KW-1185">Reference proteome</keyword>
<name>A0A9K3WSU4_9MOLU</name>
<dbReference type="AlphaFoldDB" id="A0A9K3WSU4"/>
<evidence type="ECO:0000313" key="13">
    <source>
        <dbReference type="Proteomes" id="UP001170651"/>
    </source>
</evidence>
<evidence type="ECO:0000256" key="10">
    <source>
        <dbReference type="SAM" id="Phobius"/>
    </source>
</evidence>
<feature type="transmembrane region" description="Helical" evidence="10">
    <location>
        <begin position="476"/>
        <end position="493"/>
    </location>
</feature>
<feature type="transmembrane region" description="Helical" evidence="10">
    <location>
        <begin position="428"/>
        <end position="450"/>
    </location>
</feature>
<evidence type="ECO:0000256" key="1">
    <source>
        <dbReference type="ARBA" id="ARBA00004651"/>
    </source>
</evidence>
<comment type="caution">
    <text evidence="12">The sequence shown here is derived from an EMBL/GenBank/DDBJ whole genome shotgun (WGS) entry which is preliminary data.</text>
</comment>
<feature type="domain" description="Membrane insertase YidC/Oxa/ALB C-terminal" evidence="11">
    <location>
        <begin position="305"/>
        <end position="517"/>
    </location>
</feature>
<feature type="transmembrane region" description="Helical" evidence="10">
    <location>
        <begin position="499"/>
        <end position="520"/>
    </location>
</feature>
<comment type="subcellular location">
    <subcellularLocation>
        <location evidence="1">Cell membrane</location>
        <topology evidence="1">Multi-pass membrane protein</topology>
    </subcellularLocation>
    <subcellularLocation>
        <location evidence="9">Membrane</location>
        <topology evidence="9">Multi-pass membrane protein</topology>
    </subcellularLocation>
</comment>
<evidence type="ECO:0000256" key="2">
    <source>
        <dbReference type="ARBA" id="ARBA00022448"/>
    </source>
</evidence>
<organism evidence="12 13">
    <name type="scientific">Candidatus Phytoplasma australasiaticum subsp. australasiaticum</name>
    <dbReference type="NCBI Taxonomy" id="2832407"/>
    <lineage>
        <taxon>Bacteria</taxon>
        <taxon>Bacillati</taxon>
        <taxon>Mycoplasmatota</taxon>
        <taxon>Mollicutes</taxon>
        <taxon>Acholeplasmatales</taxon>
        <taxon>Acholeplasmataceae</taxon>
        <taxon>Candidatus Phytoplasma</taxon>
        <taxon>16SrII (Peanut WB group)</taxon>
        <taxon>Candidatus Phytoplasma australasiaticum</taxon>
    </lineage>
</organism>
<feature type="transmembrane region" description="Helical" evidence="10">
    <location>
        <begin position="12"/>
        <end position="30"/>
    </location>
</feature>
<dbReference type="RefSeq" id="WP_213680302.1">
    <property type="nucleotide sequence ID" value="NZ_JALQCT010000003.1"/>
</dbReference>
<keyword evidence="7 10" id="KW-0472">Membrane</keyword>
<evidence type="ECO:0000256" key="8">
    <source>
        <dbReference type="ARBA" id="ARBA00023186"/>
    </source>
</evidence>
<dbReference type="GO" id="GO:0005886">
    <property type="term" value="C:plasma membrane"/>
    <property type="evidence" value="ECO:0007669"/>
    <property type="project" value="UniProtKB-SubCell"/>
</dbReference>
<keyword evidence="8" id="KW-0143">Chaperone</keyword>
<accession>A0A9K3WSU4</accession>
<dbReference type="NCBIfam" id="TIGR03592">
    <property type="entry name" value="yidC_oxa1_cterm"/>
    <property type="match status" value="1"/>
</dbReference>
<dbReference type="Proteomes" id="UP001170651">
    <property type="component" value="Unassembled WGS sequence"/>
</dbReference>
<evidence type="ECO:0000256" key="5">
    <source>
        <dbReference type="ARBA" id="ARBA00022927"/>
    </source>
</evidence>
<protein>
    <submittedName>
        <fullName evidence="12">YidC/Oxa1 family membrane protein insertase</fullName>
    </submittedName>
</protein>
<dbReference type="EMBL" id="JAOSIW010000002">
    <property type="protein sequence ID" value="MDO8054340.1"/>
    <property type="molecule type" value="Genomic_DNA"/>
</dbReference>
<keyword evidence="4 9" id="KW-0812">Transmembrane</keyword>
<dbReference type="GO" id="GO:0051205">
    <property type="term" value="P:protein insertion into membrane"/>
    <property type="evidence" value="ECO:0007669"/>
    <property type="project" value="TreeGrafter"/>
</dbReference>
<dbReference type="PANTHER" id="PTHR12428">
    <property type="entry name" value="OXA1"/>
    <property type="match status" value="1"/>
</dbReference>
<reference evidence="12 13" key="1">
    <citation type="journal article" date="2023" name="Int. J. Syst. Evol. Microbiol.">
        <title>The observation of taxonomic boundaries for the 16SrII and 16SrXXV phytoplasmas using genome-based delimitation.</title>
        <authorList>
            <person name="Rodrigues Jardim B."/>
            <person name="Tran-Nguyen L.T.T."/>
            <person name="Gambley C."/>
            <person name="Al-Sadi A.M."/>
            <person name="Al-Subhi A.M."/>
            <person name="Foissac X."/>
            <person name="Salar P."/>
            <person name="Cai H."/>
            <person name="Yang J.Y."/>
            <person name="Davis R."/>
            <person name="Jones L."/>
            <person name="Rodoni B."/>
            <person name="Constable F.E."/>
        </authorList>
    </citation>
    <scope>NUCLEOTIDE SEQUENCE [LARGE SCALE GENOMIC DNA]</scope>
    <source>
        <strain evidence="12">BAWM-OMN-P26</strain>
    </source>
</reference>
<evidence type="ECO:0000256" key="4">
    <source>
        <dbReference type="ARBA" id="ARBA00022692"/>
    </source>
</evidence>
<evidence type="ECO:0000256" key="9">
    <source>
        <dbReference type="RuleBase" id="RU003945"/>
    </source>
</evidence>
<evidence type="ECO:0000256" key="7">
    <source>
        <dbReference type="ARBA" id="ARBA00023136"/>
    </source>
</evidence>
<dbReference type="GO" id="GO:0015031">
    <property type="term" value="P:protein transport"/>
    <property type="evidence" value="ECO:0007669"/>
    <property type="project" value="UniProtKB-KW"/>
</dbReference>
<keyword evidence="6 10" id="KW-1133">Transmembrane helix</keyword>
<proteinExistence type="inferred from homology"/>
<dbReference type="InterPro" id="IPR001708">
    <property type="entry name" value="YidC/ALB3/OXA1/COX18"/>
</dbReference>